<sequence>MDTSEPVRILTVCTGNICRSPVAERLLQAGLDQAVPGGFLVASAGTRALVGEPMQRASADIVRTFGGNPEGFAARQLTPRILRGVDLVLTMTSGHRGEVLQLDASLLKRTFTIREFARMLDVLDQRAAAAADGQPAAVVSSQDTPPASNASDDDARLAANGAFWRGLPARAAGVRHLSLPGDPAANDIVDPYRRAPEVYREMEDQLAPAIVSILRHARLNSPVPGSATGSP</sequence>
<dbReference type="InterPro" id="IPR036196">
    <property type="entry name" value="Ptyr_pPase_sf"/>
</dbReference>
<evidence type="ECO:0000256" key="4">
    <source>
        <dbReference type="SAM" id="MobiDB-lite"/>
    </source>
</evidence>
<protein>
    <submittedName>
        <fullName evidence="6">Low molecular weight phosphatase family protein</fullName>
    </submittedName>
</protein>
<dbReference type="EMBL" id="BMFW01000002">
    <property type="protein sequence ID" value="GGH90780.1"/>
    <property type="molecule type" value="Genomic_DNA"/>
</dbReference>
<keyword evidence="2" id="KW-0378">Hydrolase</keyword>
<name>A0ABQ2AHG4_9MICC</name>
<dbReference type="SUPFAM" id="SSF52788">
    <property type="entry name" value="Phosphotyrosine protein phosphatases I"/>
    <property type="match status" value="1"/>
</dbReference>
<dbReference type="PANTHER" id="PTHR11717">
    <property type="entry name" value="LOW MOLECULAR WEIGHT PROTEIN TYROSINE PHOSPHATASE"/>
    <property type="match status" value="1"/>
</dbReference>
<evidence type="ECO:0000256" key="2">
    <source>
        <dbReference type="ARBA" id="ARBA00022801"/>
    </source>
</evidence>
<dbReference type="InterPro" id="IPR017867">
    <property type="entry name" value="Tyr_phospatase_low_mol_wt"/>
</dbReference>
<comment type="similarity">
    <text evidence="1">Belongs to the low molecular weight phosphotyrosine protein phosphatase family.</text>
</comment>
<evidence type="ECO:0000256" key="3">
    <source>
        <dbReference type="ARBA" id="ARBA00022912"/>
    </source>
</evidence>
<dbReference type="Gene3D" id="3.40.50.2300">
    <property type="match status" value="1"/>
</dbReference>
<dbReference type="InterPro" id="IPR050438">
    <property type="entry name" value="LMW_PTPase"/>
</dbReference>
<dbReference type="Pfam" id="PF01451">
    <property type="entry name" value="LMWPc"/>
    <property type="match status" value="1"/>
</dbReference>
<keyword evidence="7" id="KW-1185">Reference proteome</keyword>
<evidence type="ECO:0000313" key="6">
    <source>
        <dbReference type="EMBL" id="GGH90780.1"/>
    </source>
</evidence>
<organism evidence="6 7">
    <name type="scientific">Arthrobacter liuii</name>
    <dbReference type="NCBI Taxonomy" id="1476996"/>
    <lineage>
        <taxon>Bacteria</taxon>
        <taxon>Bacillati</taxon>
        <taxon>Actinomycetota</taxon>
        <taxon>Actinomycetes</taxon>
        <taxon>Micrococcales</taxon>
        <taxon>Micrococcaceae</taxon>
        <taxon>Arthrobacter</taxon>
    </lineage>
</organism>
<reference evidence="7" key="1">
    <citation type="journal article" date="2019" name="Int. J. Syst. Evol. Microbiol.">
        <title>The Global Catalogue of Microorganisms (GCM) 10K type strain sequencing project: providing services to taxonomists for standard genome sequencing and annotation.</title>
        <authorList>
            <consortium name="The Broad Institute Genomics Platform"/>
            <consortium name="The Broad Institute Genome Sequencing Center for Infectious Disease"/>
            <person name="Wu L."/>
            <person name="Ma J."/>
        </authorList>
    </citation>
    <scope>NUCLEOTIDE SEQUENCE [LARGE SCALE GENOMIC DNA]</scope>
    <source>
        <strain evidence="7">CGMCC 1.12778</strain>
    </source>
</reference>
<evidence type="ECO:0000313" key="7">
    <source>
        <dbReference type="Proteomes" id="UP000643279"/>
    </source>
</evidence>
<keyword evidence="3" id="KW-0904">Protein phosphatase</keyword>
<dbReference type="SMART" id="SM00226">
    <property type="entry name" value="LMWPc"/>
    <property type="match status" value="1"/>
</dbReference>
<dbReference type="RefSeq" id="WP_188570143.1">
    <property type="nucleotide sequence ID" value="NZ_BMFW01000002.1"/>
</dbReference>
<feature type="region of interest" description="Disordered" evidence="4">
    <location>
        <begin position="134"/>
        <end position="153"/>
    </location>
</feature>
<dbReference type="PANTHER" id="PTHR11717:SF31">
    <property type="entry name" value="LOW MOLECULAR WEIGHT PROTEIN-TYROSINE-PHOSPHATASE ETP-RELATED"/>
    <property type="match status" value="1"/>
</dbReference>
<feature type="compositionally biased region" description="Polar residues" evidence="4">
    <location>
        <begin position="139"/>
        <end position="150"/>
    </location>
</feature>
<evidence type="ECO:0000259" key="5">
    <source>
        <dbReference type="SMART" id="SM00226"/>
    </source>
</evidence>
<proteinExistence type="inferred from homology"/>
<dbReference type="PRINTS" id="PR00719">
    <property type="entry name" value="LMWPTPASE"/>
</dbReference>
<feature type="domain" description="Phosphotyrosine protein phosphatase I" evidence="5">
    <location>
        <begin position="7"/>
        <end position="133"/>
    </location>
</feature>
<dbReference type="Proteomes" id="UP000643279">
    <property type="component" value="Unassembled WGS sequence"/>
</dbReference>
<evidence type="ECO:0000256" key="1">
    <source>
        <dbReference type="ARBA" id="ARBA00011063"/>
    </source>
</evidence>
<gene>
    <name evidence="6" type="ORF">GCM10007170_05360</name>
</gene>
<accession>A0ABQ2AHG4</accession>
<dbReference type="InterPro" id="IPR023485">
    <property type="entry name" value="Ptyr_pPase"/>
</dbReference>
<comment type="caution">
    <text evidence="6">The sequence shown here is derived from an EMBL/GenBank/DDBJ whole genome shotgun (WGS) entry which is preliminary data.</text>
</comment>